<evidence type="ECO:0000313" key="1">
    <source>
        <dbReference type="EMBL" id="PIS21170.1"/>
    </source>
</evidence>
<comment type="caution">
    <text evidence="1">The sequence shown here is derived from an EMBL/GenBank/DDBJ whole genome shotgun (WGS) entry which is preliminary data.</text>
</comment>
<sequence>MYHQKGGDNLRGILKIKSTFYLTVKEDNKLEKLARQERLTKSRTIVEAVEFALEHPEPFSEFVQGRLKTEAEEAATAKAATREARLKAGELEVR</sequence>
<protein>
    <submittedName>
        <fullName evidence="1">Uncharacterized protein</fullName>
    </submittedName>
</protein>
<evidence type="ECO:0000313" key="2">
    <source>
        <dbReference type="Proteomes" id="UP000231098"/>
    </source>
</evidence>
<dbReference type="EMBL" id="PEYV01000069">
    <property type="protein sequence ID" value="PIS21170.1"/>
    <property type="molecule type" value="Genomic_DNA"/>
</dbReference>
<reference evidence="2" key="1">
    <citation type="submission" date="2017-09" db="EMBL/GenBank/DDBJ databases">
        <title>Depth-based differentiation of microbial function through sediment-hosted aquifers and enrichment of novel symbionts in the deep terrestrial subsurface.</title>
        <authorList>
            <person name="Probst A.J."/>
            <person name="Ladd B."/>
            <person name="Jarett J.K."/>
            <person name="Geller-Mcgrath D.E."/>
            <person name="Sieber C.M.K."/>
            <person name="Emerson J.B."/>
            <person name="Anantharaman K."/>
            <person name="Thomas B.C."/>
            <person name="Malmstrom R."/>
            <person name="Stieglmeier M."/>
            <person name="Klingl A."/>
            <person name="Woyke T."/>
            <person name="Ryan C.M."/>
            <person name="Banfield J.F."/>
        </authorList>
    </citation>
    <scope>NUCLEOTIDE SEQUENCE [LARGE SCALE GENOMIC DNA]</scope>
</reference>
<name>A0A2H0X8A7_UNCKA</name>
<proteinExistence type="predicted"/>
<dbReference type="Proteomes" id="UP000231098">
    <property type="component" value="Unassembled WGS sequence"/>
</dbReference>
<accession>A0A2H0X8A7</accession>
<organism evidence="1 2">
    <name type="scientific">candidate division WWE3 bacterium CG08_land_8_20_14_0_20_41_15</name>
    <dbReference type="NCBI Taxonomy" id="1975086"/>
    <lineage>
        <taxon>Bacteria</taxon>
        <taxon>Katanobacteria</taxon>
    </lineage>
</organism>
<dbReference type="AlphaFoldDB" id="A0A2H0X8A7"/>
<gene>
    <name evidence="1" type="ORF">COT51_04130</name>
</gene>